<keyword evidence="2" id="KW-1133">Transmembrane helix</keyword>
<name>A0A3M8K9P1_9CORY</name>
<evidence type="ECO:0000313" key="4">
    <source>
        <dbReference type="Proteomes" id="UP000266975"/>
    </source>
</evidence>
<sequence>MSLGQAFLAVFLVVFFVVFLVAFLAVFLVAFFVVFLAALRARLAGLGSASSNSAATFRYTSPSGSTPSMHISVTPSRKSLA</sequence>
<evidence type="ECO:0000256" key="1">
    <source>
        <dbReference type="SAM" id="MobiDB-lite"/>
    </source>
</evidence>
<proteinExistence type="predicted"/>
<evidence type="ECO:0000256" key="2">
    <source>
        <dbReference type="SAM" id="Phobius"/>
    </source>
</evidence>
<organism evidence="3 4">
    <name type="scientific">Corynebacterium alimapuense</name>
    <dbReference type="NCBI Taxonomy" id="1576874"/>
    <lineage>
        <taxon>Bacteria</taxon>
        <taxon>Bacillati</taxon>
        <taxon>Actinomycetota</taxon>
        <taxon>Actinomycetes</taxon>
        <taxon>Mycobacteriales</taxon>
        <taxon>Corynebacteriaceae</taxon>
        <taxon>Corynebacterium</taxon>
    </lineage>
</organism>
<protein>
    <submittedName>
        <fullName evidence="3">Uncharacterized protein</fullName>
    </submittedName>
</protein>
<comment type="caution">
    <text evidence="3">The sequence shown here is derived from an EMBL/GenBank/DDBJ whole genome shotgun (WGS) entry which is preliminary data.</text>
</comment>
<gene>
    <name evidence="3" type="ORF">C5L39_00320</name>
</gene>
<reference evidence="3 4" key="1">
    <citation type="submission" date="2018-02" db="EMBL/GenBank/DDBJ databases">
        <title>Corynebacterium alimpuense sp. nov., a marine obligate actinomycete isolated from sediments of Valparaiso bay, Chile.</title>
        <authorList>
            <person name="Claverias F."/>
            <person name="Gonzales-Siles L."/>
            <person name="Salva-Serra F."/>
            <person name="Inganaes E."/>
            <person name="Molin K."/>
            <person name="Cumsille A."/>
            <person name="Undabarrena A."/>
            <person name="Couve E."/>
            <person name="Moore E.R.B."/>
            <person name="Gomila M."/>
            <person name="Camara B."/>
        </authorList>
    </citation>
    <scope>NUCLEOTIDE SEQUENCE [LARGE SCALE GENOMIC DNA]</scope>
    <source>
        <strain evidence="3 4">CCUG 69366</strain>
    </source>
</reference>
<keyword evidence="2" id="KW-0812">Transmembrane</keyword>
<dbReference type="Proteomes" id="UP000266975">
    <property type="component" value="Unassembled WGS sequence"/>
</dbReference>
<dbReference type="AlphaFoldDB" id="A0A3M8K9P1"/>
<keyword evidence="4" id="KW-1185">Reference proteome</keyword>
<feature type="compositionally biased region" description="Polar residues" evidence="1">
    <location>
        <begin position="48"/>
        <end position="81"/>
    </location>
</feature>
<keyword evidence="2" id="KW-0472">Membrane</keyword>
<feature type="region of interest" description="Disordered" evidence="1">
    <location>
        <begin position="47"/>
        <end position="81"/>
    </location>
</feature>
<accession>A0A3M8K9P1</accession>
<feature type="transmembrane region" description="Helical" evidence="2">
    <location>
        <begin position="6"/>
        <end position="39"/>
    </location>
</feature>
<dbReference type="EMBL" id="PTJO01000001">
    <property type="protein sequence ID" value="RNE49856.1"/>
    <property type="molecule type" value="Genomic_DNA"/>
</dbReference>
<evidence type="ECO:0000313" key="3">
    <source>
        <dbReference type="EMBL" id="RNE49856.1"/>
    </source>
</evidence>